<dbReference type="AlphaFoldDB" id="A0AAD1Y0F1"/>
<proteinExistence type="inferred from homology"/>
<evidence type="ECO:0000256" key="4">
    <source>
        <dbReference type="RuleBase" id="RU364055"/>
    </source>
</evidence>
<accession>A0AAD1Y0F1</accession>
<dbReference type="GO" id="GO:0019464">
    <property type="term" value="P:glycine decarboxylation via glycine cleavage system"/>
    <property type="evidence" value="ECO:0007669"/>
    <property type="project" value="UniProtKB-UniRule"/>
</dbReference>
<dbReference type="GO" id="GO:0005960">
    <property type="term" value="C:glycine cleavage complex"/>
    <property type="evidence" value="ECO:0007669"/>
    <property type="project" value="UniProtKB-UniRule"/>
</dbReference>
<dbReference type="PROSITE" id="PS50968">
    <property type="entry name" value="BIOTINYL_LIPOYL"/>
    <property type="match status" value="1"/>
</dbReference>
<dbReference type="InterPro" id="IPR017453">
    <property type="entry name" value="GCV_H_sub"/>
</dbReference>
<feature type="modified residue" description="N6-lipoyllysine" evidence="3">
    <location>
        <position position="86"/>
    </location>
</feature>
<name>A0AAD1Y0F1_EUPCR</name>
<keyword evidence="4" id="KW-0809">Transit peptide</keyword>
<evidence type="ECO:0000256" key="2">
    <source>
        <dbReference type="ARBA" id="ARBA00022823"/>
    </source>
</evidence>
<protein>
    <recommendedName>
        <fullName evidence="4">Glycine cleavage system H protein</fullName>
    </recommendedName>
</protein>
<dbReference type="Pfam" id="PF01597">
    <property type="entry name" value="GCV_H"/>
    <property type="match status" value="1"/>
</dbReference>
<dbReference type="InterPro" id="IPR002930">
    <property type="entry name" value="GCV_H"/>
</dbReference>
<feature type="domain" description="Lipoyl-binding" evidence="5">
    <location>
        <begin position="45"/>
        <end position="127"/>
    </location>
</feature>
<dbReference type="CDD" id="cd06848">
    <property type="entry name" value="GCS_H"/>
    <property type="match status" value="1"/>
</dbReference>
<dbReference type="PANTHER" id="PTHR11715:SF3">
    <property type="entry name" value="GLYCINE CLEAVAGE SYSTEM H PROTEIN-RELATED"/>
    <property type="match status" value="1"/>
</dbReference>
<comment type="cofactor">
    <cofactor evidence="4">
        <name>(R)-lipoate</name>
        <dbReference type="ChEBI" id="CHEBI:83088"/>
    </cofactor>
    <text evidence="4">Binds 1 lipoyl cofactor covalently.</text>
</comment>
<comment type="subcellular location">
    <subcellularLocation>
        <location evidence="4">Mitochondrion</location>
    </subcellularLocation>
</comment>
<dbReference type="NCBIfam" id="TIGR00527">
    <property type="entry name" value="gcvH"/>
    <property type="match status" value="1"/>
</dbReference>
<keyword evidence="7" id="KW-1185">Reference proteome</keyword>
<gene>
    <name evidence="6" type="ORF">ECRASSUSDP1_LOCUS24392</name>
</gene>
<dbReference type="SUPFAM" id="SSF51230">
    <property type="entry name" value="Single hybrid motif"/>
    <property type="match status" value="1"/>
</dbReference>
<keyword evidence="2 3" id="KW-0450">Lipoyl</keyword>
<dbReference type="NCBIfam" id="NF002270">
    <property type="entry name" value="PRK01202.1"/>
    <property type="match status" value="1"/>
</dbReference>
<comment type="function">
    <text evidence="4">The H protein shuttles the methylamine group of glycine from the P protein to the T protein.</text>
</comment>
<evidence type="ECO:0000259" key="5">
    <source>
        <dbReference type="PROSITE" id="PS50968"/>
    </source>
</evidence>
<sequence>MLNILFKRSTVNVAKKTTLPLRTFAVHTKFTKEHEWIKYDDETMEGQFGITQHAANELGDIVFVDLPFEGDTFAPGDAIGAVESVKTSAQIYTPVDVEILGNNQEIEATPELVNQSPMEDGWITKIKVTSLDNAKDLLSEEEYQKFLKTLE</sequence>
<evidence type="ECO:0000256" key="1">
    <source>
        <dbReference type="ARBA" id="ARBA00009249"/>
    </source>
</evidence>
<reference evidence="6" key="1">
    <citation type="submission" date="2023-07" db="EMBL/GenBank/DDBJ databases">
        <authorList>
            <consortium name="AG Swart"/>
            <person name="Singh M."/>
            <person name="Singh A."/>
            <person name="Seah K."/>
            <person name="Emmerich C."/>
        </authorList>
    </citation>
    <scope>NUCLEOTIDE SEQUENCE</scope>
    <source>
        <strain evidence="6">DP1</strain>
    </source>
</reference>
<comment type="caution">
    <text evidence="6">The sequence shown here is derived from an EMBL/GenBank/DDBJ whole genome shotgun (WGS) entry which is preliminary data.</text>
</comment>
<comment type="similarity">
    <text evidence="1 4">Belongs to the GcvH family.</text>
</comment>
<evidence type="ECO:0000313" key="6">
    <source>
        <dbReference type="EMBL" id="CAI2382903.1"/>
    </source>
</evidence>
<comment type="subunit">
    <text evidence="4">The glycine cleavage system is composed of four proteins: P, T, L and H.</text>
</comment>
<dbReference type="InterPro" id="IPR011053">
    <property type="entry name" value="Single_hybrid_motif"/>
</dbReference>
<evidence type="ECO:0000313" key="7">
    <source>
        <dbReference type="Proteomes" id="UP001295684"/>
    </source>
</evidence>
<dbReference type="EMBL" id="CAMPGE010025118">
    <property type="protein sequence ID" value="CAI2382903.1"/>
    <property type="molecule type" value="Genomic_DNA"/>
</dbReference>
<dbReference type="Gene3D" id="2.40.50.100">
    <property type="match status" value="1"/>
</dbReference>
<dbReference type="PANTHER" id="PTHR11715">
    <property type="entry name" value="GLYCINE CLEAVAGE SYSTEM H PROTEIN"/>
    <property type="match status" value="1"/>
</dbReference>
<dbReference type="InterPro" id="IPR033753">
    <property type="entry name" value="GCV_H/Fam206"/>
</dbReference>
<dbReference type="GO" id="GO:0005739">
    <property type="term" value="C:mitochondrion"/>
    <property type="evidence" value="ECO:0007669"/>
    <property type="project" value="UniProtKB-SubCell"/>
</dbReference>
<dbReference type="Proteomes" id="UP001295684">
    <property type="component" value="Unassembled WGS sequence"/>
</dbReference>
<evidence type="ECO:0000256" key="3">
    <source>
        <dbReference type="PIRSR" id="PIRSR617453-50"/>
    </source>
</evidence>
<organism evidence="6 7">
    <name type="scientific">Euplotes crassus</name>
    <dbReference type="NCBI Taxonomy" id="5936"/>
    <lineage>
        <taxon>Eukaryota</taxon>
        <taxon>Sar</taxon>
        <taxon>Alveolata</taxon>
        <taxon>Ciliophora</taxon>
        <taxon>Intramacronucleata</taxon>
        <taxon>Spirotrichea</taxon>
        <taxon>Hypotrichia</taxon>
        <taxon>Euplotida</taxon>
        <taxon>Euplotidae</taxon>
        <taxon>Moneuplotes</taxon>
    </lineage>
</organism>
<dbReference type="InterPro" id="IPR000089">
    <property type="entry name" value="Biotin_lipoyl"/>
</dbReference>
<keyword evidence="4" id="KW-0496">Mitochondrion</keyword>
<dbReference type="GO" id="GO:0009249">
    <property type="term" value="P:protein lipoylation"/>
    <property type="evidence" value="ECO:0007669"/>
    <property type="project" value="TreeGrafter"/>
</dbReference>